<evidence type="ECO:0000313" key="2">
    <source>
        <dbReference type="EMBL" id="MBB4682421.1"/>
    </source>
</evidence>
<feature type="transmembrane region" description="Helical" evidence="1">
    <location>
        <begin position="95"/>
        <end position="115"/>
    </location>
</feature>
<dbReference type="Proteomes" id="UP000533598">
    <property type="component" value="Unassembled WGS sequence"/>
</dbReference>
<accession>A0A7W7CJP1</accession>
<comment type="caution">
    <text evidence="2">The sequence shown here is derived from an EMBL/GenBank/DDBJ whole genome shotgun (WGS) entry which is preliminary data.</text>
</comment>
<protein>
    <submittedName>
        <fullName evidence="2">Putative membrane protein</fullName>
    </submittedName>
</protein>
<proteinExistence type="predicted"/>
<gene>
    <name evidence="2" type="ORF">HNR67_008539</name>
</gene>
<feature type="transmembrane region" description="Helical" evidence="1">
    <location>
        <begin position="60"/>
        <end position="83"/>
    </location>
</feature>
<sequence length="241" mass="26818">MTDILTAQREPAGTRWWRRPWVAPLFLLVAVFLAFSLPRYLTFDPAQSRVPAPGGASWHYPLLVAHVLLASIAMITGSLQVWPWFRQRYPLAHKYLGRVYVFVGVLPAGISGFIVGANSPFGPINQVSNVILAVLWLGFTAAAVHAARQRRFGEHRKWMIRSFALTMSIITNRLWGIPVGLWLEPQLETTFGGSVVALSQAVSGLTAWLGWTVTLLAAEWWLQRRKKRSVGPRQAPAVAVA</sequence>
<dbReference type="EMBL" id="JACHMH010000001">
    <property type="protein sequence ID" value="MBB4682421.1"/>
    <property type="molecule type" value="Genomic_DNA"/>
</dbReference>
<organism evidence="2 3">
    <name type="scientific">Crossiella cryophila</name>
    <dbReference type="NCBI Taxonomy" id="43355"/>
    <lineage>
        <taxon>Bacteria</taxon>
        <taxon>Bacillati</taxon>
        <taxon>Actinomycetota</taxon>
        <taxon>Actinomycetes</taxon>
        <taxon>Pseudonocardiales</taxon>
        <taxon>Pseudonocardiaceae</taxon>
        <taxon>Crossiella</taxon>
    </lineage>
</organism>
<keyword evidence="3" id="KW-1185">Reference proteome</keyword>
<evidence type="ECO:0000256" key="1">
    <source>
        <dbReference type="SAM" id="Phobius"/>
    </source>
</evidence>
<keyword evidence="1" id="KW-0472">Membrane</keyword>
<dbReference type="RefSeq" id="WP_185009716.1">
    <property type="nucleotide sequence ID" value="NZ_BAAAUI010000007.1"/>
</dbReference>
<feature type="transmembrane region" description="Helical" evidence="1">
    <location>
        <begin position="21"/>
        <end position="40"/>
    </location>
</feature>
<evidence type="ECO:0000313" key="3">
    <source>
        <dbReference type="Proteomes" id="UP000533598"/>
    </source>
</evidence>
<feature type="transmembrane region" description="Helical" evidence="1">
    <location>
        <begin position="195"/>
        <end position="218"/>
    </location>
</feature>
<feature type="transmembrane region" description="Helical" evidence="1">
    <location>
        <begin position="158"/>
        <end position="175"/>
    </location>
</feature>
<dbReference type="AlphaFoldDB" id="A0A7W7CJP1"/>
<keyword evidence="1" id="KW-0812">Transmembrane</keyword>
<reference evidence="2 3" key="1">
    <citation type="submission" date="2020-08" db="EMBL/GenBank/DDBJ databases">
        <title>Sequencing the genomes of 1000 actinobacteria strains.</title>
        <authorList>
            <person name="Klenk H.-P."/>
        </authorList>
    </citation>
    <scope>NUCLEOTIDE SEQUENCE [LARGE SCALE GENOMIC DNA]</scope>
    <source>
        <strain evidence="2 3">DSM 44230</strain>
    </source>
</reference>
<dbReference type="InterPro" id="IPR018750">
    <property type="entry name" value="DUF2306_membrane"/>
</dbReference>
<feature type="transmembrane region" description="Helical" evidence="1">
    <location>
        <begin position="127"/>
        <end position="146"/>
    </location>
</feature>
<name>A0A7W7CJP1_9PSEU</name>
<keyword evidence="1" id="KW-1133">Transmembrane helix</keyword>
<dbReference type="Pfam" id="PF10067">
    <property type="entry name" value="DUF2306"/>
    <property type="match status" value="1"/>
</dbReference>